<keyword evidence="3" id="KW-1185">Reference proteome</keyword>
<protein>
    <submittedName>
        <fullName evidence="2">Uncharacterized protein</fullName>
    </submittedName>
</protein>
<evidence type="ECO:0000256" key="1">
    <source>
        <dbReference type="SAM" id="SignalP"/>
    </source>
</evidence>
<dbReference type="AlphaFoldDB" id="A0A7X9RY35"/>
<dbReference type="Proteomes" id="UP000576082">
    <property type="component" value="Unassembled WGS sequence"/>
</dbReference>
<name>A0A7X9RY35_9BACT</name>
<organism evidence="2 3">
    <name type="scientific">Flammeovirga aprica JL-4</name>
    <dbReference type="NCBI Taxonomy" id="694437"/>
    <lineage>
        <taxon>Bacteria</taxon>
        <taxon>Pseudomonadati</taxon>
        <taxon>Bacteroidota</taxon>
        <taxon>Cytophagia</taxon>
        <taxon>Cytophagales</taxon>
        <taxon>Flammeovirgaceae</taxon>
        <taxon>Flammeovirga</taxon>
    </lineage>
</organism>
<sequence length="139" mass="15815">MKNLIITSLLFIGTIFSLQAQSIETDAGTLHYVKERRAFVSNAEGKDMDNDNFNDIVYTYTYNHKRGIMKVNVVSKPEYEIYAEAEASNAAIPMIDQFEANLTDVTRESYAYDGRYEITITIPIDKNKVSIIEENVVSK</sequence>
<gene>
    <name evidence="2" type="ORF">HHU12_22580</name>
</gene>
<feature type="signal peptide" evidence="1">
    <location>
        <begin position="1"/>
        <end position="20"/>
    </location>
</feature>
<keyword evidence="1" id="KW-0732">Signal</keyword>
<accession>A0A7X9RY35</accession>
<dbReference type="EMBL" id="JABANE010000074">
    <property type="protein sequence ID" value="NME70777.1"/>
    <property type="molecule type" value="Genomic_DNA"/>
</dbReference>
<evidence type="ECO:0000313" key="3">
    <source>
        <dbReference type="Proteomes" id="UP000576082"/>
    </source>
</evidence>
<proteinExistence type="predicted"/>
<dbReference type="RefSeq" id="WP_169659007.1">
    <property type="nucleotide sequence ID" value="NZ_JABANE010000074.1"/>
</dbReference>
<evidence type="ECO:0000313" key="2">
    <source>
        <dbReference type="EMBL" id="NME70777.1"/>
    </source>
</evidence>
<reference evidence="2 3" key="1">
    <citation type="submission" date="2020-04" db="EMBL/GenBank/DDBJ databases">
        <title>Flammeovirga sp. SR4, a novel species isolated from seawater.</title>
        <authorList>
            <person name="Wang X."/>
        </authorList>
    </citation>
    <scope>NUCLEOTIDE SEQUENCE [LARGE SCALE GENOMIC DNA]</scope>
    <source>
        <strain evidence="2 3">ATCC 23126</strain>
    </source>
</reference>
<feature type="chain" id="PRO_5031348715" evidence="1">
    <location>
        <begin position="21"/>
        <end position="139"/>
    </location>
</feature>
<comment type="caution">
    <text evidence="2">The sequence shown here is derived from an EMBL/GenBank/DDBJ whole genome shotgun (WGS) entry which is preliminary data.</text>
</comment>